<evidence type="ECO:0000313" key="4">
    <source>
        <dbReference type="Proteomes" id="UP000620633"/>
    </source>
</evidence>
<keyword evidence="4" id="KW-1185">Reference proteome</keyword>
<feature type="region of interest" description="Disordered" evidence="1">
    <location>
        <begin position="459"/>
        <end position="485"/>
    </location>
</feature>
<dbReference type="Proteomes" id="UP000620633">
    <property type="component" value="Unassembled WGS sequence"/>
</dbReference>
<dbReference type="RefSeq" id="WP_189104208.1">
    <property type="nucleotide sequence ID" value="NZ_BMQO01000033.1"/>
</dbReference>
<organism evidence="3 4">
    <name type="scientific">Deinococcus knuensis</name>
    <dbReference type="NCBI Taxonomy" id="1837380"/>
    <lineage>
        <taxon>Bacteria</taxon>
        <taxon>Thermotogati</taxon>
        <taxon>Deinococcota</taxon>
        <taxon>Deinococci</taxon>
        <taxon>Deinococcales</taxon>
        <taxon>Deinococcaceae</taxon>
        <taxon>Deinococcus</taxon>
    </lineage>
</organism>
<proteinExistence type="predicted"/>
<evidence type="ECO:0000313" key="3">
    <source>
        <dbReference type="EMBL" id="GGS42353.1"/>
    </source>
</evidence>
<accession>A0ABQ2SZ45</accession>
<keyword evidence="2" id="KW-1133">Transmembrane helix</keyword>
<feature type="transmembrane region" description="Helical" evidence="2">
    <location>
        <begin position="28"/>
        <end position="49"/>
    </location>
</feature>
<evidence type="ECO:0000256" key="1">
    <source>
        <dbReference type="SAM" id="MobiDB-lite"/>
    </source>
</evidence>
<sequence length="485" mass="51178">MKSPPVPPPSPDPARSQRPSLLTTLKRAVFVLILAGTLLAGAAAVFVTAQGFARVNRVQNQADALNFARRSEPVTSLRWQPAPPGVRVPDGVTLEDIADAYLLGHSELTYAGRSGEQIGLNGRFSGPALTLALTVSAQPDRVLLLDWAHQATPLDYAADGTRFTLRDRFWLLEARPSPDGLKDLRWTVRTQQVTLRRTQEEWRTDDWAVLNDAQPTLTPPPPLPVRTWRAVTLPDDWHLWPGPRWKATLRAAHAAGLRQVTLPMSAILSRQQVAAIADALAGLHAAGLQGVVSIDGPLTLDNLQTRLAIASASAGADAFVPGSVAAASLDTRAALLSLRMTHPDLPLLAPVSGTEPAQPPTRSPTQPLTRSPGALPPLAGLLSARVQTAAPGAQAPAAPQVLLDVPAVKGLPLPLPIPVPGAQAAHEAAQADAAWRGGWNAGLLEEVLVIDPDSGLPVQTPQRPFTLTPAGEQLLGTPAPAGETP</sequence>
<gene>
    <name evidence="3" type="ORF">GCM10008961_36930</name>
</gene>
<comment type="caution">
    <text evidence="3">The sequence shown here is derived from an EMBL/GenBank/DDBJ whole genome shotgun (WGS) entry which is preliminary data.</text>
</comment>
<feature type="region of interest" description="Disordered" evidence="1">
    <location>
        <begin position="350"/>
        <end position="376"/>
    </location>
</feature>
<keyword evidence="2" id="KW-0812">Transmembrane</keyword>
<name>A0ABQ2SZ45_9DEIO</name>
<evidence type="ECO:0000256" key="2">
    <source>
        <dbReference type="SAM" id="Phobius"/>
    </source>
</evidence>
<protein>
    <recommendedName>
        <fullName evidence="5">DUF2125 domain-containing protein</fullName>
    </recommendedName>
</protein>
<evidence type="ECO:0008006" key="5">
    <source>
        <dbReference type="Google" id="ProtNLM"/>
    </source>
</evidence>
<keyword evidence="2" id="KW-0472">Membrane</keyword>
<dbReference type="EMBL" id="BMQO01000033">
    <property type="protein sequence ID" value="GGS42353.1"/>
    <property type="molecule type" value="Genomic_DNA"/>
</dbReference>
<reference evidence="4" key="1">
    <citation type="journal article" date="2019" name="Int. J. Syst. Evol. Microbiol.">
        <title>The Global Catalogue of Microorganisms (GCM) 10K type strain sequencing project: providing services to taxonomists for standard genome sequencing and annotation.</title>
        <authorList>
            <consortium name="The Broad Institute Genomics Platform"/>
            <consortium name="The Broad Institute Genome Sequencing Center for Infectious Disease"/>
            <person name="Wu L."/>
            <person name="Ma J."/>
        </authorList>
    </citation>
    <scope>NUCLEOTIDE SEQUENCE [LARGE SCALE GENOMIC DNA]</scope>
    <source>
        <strain evidence="4">JCM 31406</strain>
    </source>
</reference>